<evidence type="ECO:0000313" key="1">
    <source>
        <dbReference type="Proteomes" id="UP000887576"/>
    </source>
</evidence>
<evidence type="ECO:0000313" key="2">
    <source>
        <dbReference type="WBParaSite" id="JU765_v2.g19076.t1"/>
    </source>
</evidence>
<dbReference type="Proteomes" id="UP000887576">
    <property type="component" value="Unplaced"/>
</dbReference>
<reference evidence="2" key="1">
    <citation type="submission" date="2022-11" db="UniProtKB">
        <authorList>
            <consortium name="WormBaseParasite"/>
        </authorList>
    </citation>
    <scope>IDENTIFICATION</scope>
</reference>
<dbReference type="WBParaSite" id="JU765_v2.g19076.t1">
    <property type="protein sequence ID" value="JU765_v2.g19076.t1"/>
    <property type="gene ID" value="JU765_v2.g19076"/>
</dbReference>
<organism evidence="1 2">
    <name type="scientific">Panagrolaimus sp. JU765</name>
    <dbReference type="NCBI Taxonomy" id="591449"/>
    <lineage>
        <taxon>Eukaryota</taxon>
        <taxon>Metazoa</taxon>
        <taxon>Ecdysozoa</taxon>
        <taxon>Nematoda</taxon>
        <taxon>Chromadorea</taxon>
        <taxon>Rhabditida</taxon>
        <taxon>Tylenchina</taxon>
        <taxon>Panagrolaimomorpha</taxon>
        <taxon>Panagrolaimoidea</taxon>
        <taxon>Panagrolaimidae</taxon>
        <taxon>Panagrolaimus</taxon>
    </lineage>
</organism>
<accession>A0AC34QSZ3</accession>
<sequence>MDTDEVLSTTIYYYIREKLYGTALNYCEDGCRRFKANHEYICLKSYCFHKLGKSAEGIRLLTTIRKDTPIQLGVLMALKSAYLTESNIDRDTIKELDTEINSLWNTADVASTYTAALILFFDESFDKARSLLDRLLSTGCKESKVISLRGWVDVSTNRDIKAAQKLFEAAVLASKWPDAYFGQAYIHKERHNLVELRQILTNLLDEYNTHIPGYIETIKAAFAARAFDTVTEVIQSASLIQAGDCIPIQFMETVLAIVVQGETINIDQILGELYESVTKIEKRNHKLLFRIAKFLAIIAFDNSTIRQYSRKFLDDAIACDKNVEYITEKSRLLLVDGDLKGSLQLAKSAVEQNVDTKPDVLFGIIRCYLAAGDLKDAKAQLDFLKATHPEVDKTVQFYYYDAVIKRAQSGYTDNFVNSIRSALDVHFSNLQRLPYGIEYIECLNPAFLVEVVSKLFEVVPSASAKSTDMILKEIVRITSSVVDSCPGLGKPCYFLAKAKHLEGDEIEAEKWLKHCIGKSSPVAEAYLLMAQIYLQRHQLEEASRCLDTGLGFSFQVREHPLYFLTKARMIKHEKVNQLDEAVNLLKSALELPAFRDEKQARQMDINESDRIAIYLEMIDCYQIMGRTHDADVIMKEALGRYNGTPEEDKLVLMNAQLRIQRGDVKGALDILQAVQPGESNYQAARVKMAQIYLEEHHDKHRFANCYRDIINADQSPQSYMLAGDAYMSIQEPTKAIDAYETAMRRNPKDFALAEKIGNAYVKCHLYHKAITFYEAAMKTSNRSIMRLRYAEELFRIKNYEKCERILMDVVDTKQDILNEKFLSTSTIRDHVGFWMLLSKLHFENGNWEEAAKDLLKAKALQSKMLSKPASEVSDPVQEKRLANTICVKLAELHRNRREFLKAVDFYKEAIEIDGKDIKSMLALAQIYHTMGKMQQCNQQCLMILNIDRNNNEATLLMADIMYQRSEGDIAMKHFSQLLERNPNQYHSMARCIELYWRKGDIDAAEGLLKKALEANPRANVDAGFNYCKGLLEWYTCDPNLALNYFNRARRDLEWGERAVYNIIEIFLNPDYETLGAEALENKIESSMDDAKQAERELNVKSAERFLNEIRSKPGLDNKFILMENFILLASTNKMKIQQALNNFLDLIPNEDNDNERHMNVGAVLGAARAYLMLKQTQKAKTLLKRLISYQWTLEDADYLERCWLLLADLYLNIGKSDQATAVLRTVLQYNSSSIKAFEYMGFLKERQQEFADAAANYECAWRIGKHRNPGVGFKLAYNYLKCRKHFECIEVCLGILNSHPDYPKIKKEILDKARASLQS</sequence>
<name>A0AC34QSZ3_9BILA</name>
<proteinExistence type="predicted"/>
<protein>
    <submittedName>
        <fullName evidence="2">Tetratricopeptide repeat protein 21B</fullName>
    </submittedName>
</protein>